<keyword evidence="2" id="KW-1185">Reference proteome</keyword>
<dbReference type="Proteomes" id="UP000199440">
    <property type="component" value="Unassembled WGS sequence"/>
</dbReference>
<proteinExistence type="predicted"/>
<dbReference type="EMBL" id="FNGV01000014">
    <property type="protein sequence ID" value="SDM78060.1"/>
    <property type="molecule type" value="Genomic_DNA"/>
</dbReference>
<dbReference type="AlphaFoldDB" id="A0A1G9W0L1"/>
<reference evidence="1 2" key="1">
    <citation type="submission" date="2016-10" db="EMBL/GenBank/DDBJ databases">
        <authorList>
            <person name="de Groot N.N."/>
        </authorList>
    </citation>
    <scope>NUCLEOTIDE SEQUENCE [LARGE SCALE GENOMIC DNA]</scope>
    <source>
        <strain evidence="1 2">DSM 19886</strain>
    </source>
</reference>
<evidence type="ECO:0000313" key="2">
    <source>
        <dbReference type="Proteomes" id="UP000199440"/>
    </source>
</evidence>
<sequence length="46" mass="5689">MFIPLTSYYFKDGRMVVFPLKIDFFKEYWLGQKLKLLLFLEYHPLV</sequence>
<accession>A0A1G9W0L1</accession>
<name>A0A1G9W0L1_9FLAO</name>
<gene>
    <name evidence="1" type="ORF">SAMN04488514_114122</name>
</gene>
<evidence type="ECO:0000313" key="1">
    <source>
        <dbReference type="EMBL" id="SDM78060.1"/>
    </source>
</evidence>
<protein>
    <submittedName>
        <fullName evidence="1">Uncharacterized protein</fullName>
    </submittedName>
</protein>
<organism evidence="1 2">
    <name type="scientific">Kriegella aquimaris</name>
    <dbReference type="NCBI Taxonomy" id="192904"/>
    <lineage>
        <taxon>Bacteria</taxon>
        <taxon>Pseudomonadati</taxon>
        <taxon>Bacteroidota</taxon>
        <taxon>Flavobacteriia</taxon>
        <taxon>Flavobacteriales</taxon>
        <taxon>Flavobacteriaceae</taxon>
        <taxon>Kriegella</taxon>
    </lineage>
</organism>
<dbReference type="STRING" id="192904.SAMN04488514_114122"/>